<dbReference type="Gene3D" id="4.10.430.10">
    <property type="entry name" value="Histone-like protein H-NS, C-terminal domain"/>
    <property type="match status" value="1"/>
</dbReference>
<gene>
    <name evidence="7" type="ORF">F387_01908</name>
</gene>
<dbReference type="PATRIC" id="fig|1261130.3.peg.1832"/>
<dbReference type="GO" id="GO:0003681">
    <property type="term" value="F:bent DNA binding"/>
    <property type="evidence" value="ECO:0007669"/>
    <property type="project" value="TreeGrafter"/>
</dbReference>
<dbReference type="GeneID" id="58263700"/>
<dbReference type="SMART" id="SM00528">
    <property type="entry name" value="HNS"/>
    <property type="match status" value="1"/>
</dbReference>
<evidence type="ECO:0000256" key="3">
    <source>
        <dbReference type="ARBA" id="ARBA00022490"/>
    </source>
</evidence>
<dbReference type="RefSeq" id="WP_008316794.1">
    <property type="nucleotide sequence ID" value="NZ_KB372786.1"/>
</dbReference>
<protein>
    <submittedName>
        <fullName evidence="7">Trans-acting regulatory protein hvrA</fullName>
    </submittedName>
</protein>
<evidence type="ECO:0000313" key="8">
    <source>
        <dbReference type="Proteomes" id="UP000011617"/>
    </source>
</evidence>
<comment type="caution">
    <text evidence="7">The sequence shown here is derived from an EMBL/GenBank/DDBJ whole genome shotgun (WGS) entry which is preliminary data.</text>
</comment>
<dbReference type="HOGENOM" id="CLU_117503_1_2_6"/>
<keyword evidence="4" id="KW-0238">DNA-binding</keyword>
<evidence type="ECO:0000256" key="2">
    <source>
        <dbReference type="ARBA" id="ARBA00010610"/>
    </source>
</evidence>
<evidence type="ECO:0000313" key="7">
    <source>
        <dbReference type="EMBL" id="ELV07251.1"/>
    </source>
</evidence>
<keyword evidence="8" id="KW-1185">Reference proteome</keyword>
<reference evidence="7 8" key="1">
    <citation type="journal article" date="2013" name="Genome Announc.">
        <title>Complete Genome Sequence of Wohlfahrtiimonas chitiniclastica Strain SH04, Isolated from Chrysomya megacephala Collected from Pudong International Airport in China.</title>
        <authorList>
            <person name="Cao X.M."/>
            <person name="Chen T."/>
            <person name="Xu L.Z."/>
            <person name="Yao L.S."/>
            <person name="Qi J."/>
            <person name="Zhang X.L."/>
            <person name="Yan Q.L."/>
            <person name="Deng Y.H."/>
            <person name="Guo T.Y."/>
            <person name="Wang J."/>
            <person name="Hu K.X."/>
            <person name="Xu B.L."/>
        </authorList>
    </citation>
    <scope>NUCLEOTIDE SEQUENCE [LARGE SCALE GENOMIC DNA]</scope>
    <source>
        <strain evidence="7 8">SH04</strain>
    </source>
</reference>
<dbReference type="AlphaFoldDB" id="L8XY59"/>
<proteinExistence type="inferred from homology"/>
<dbReference type="OrthoDB" id="5297879at2"/>
<dbReference type="InterPro" id="IPR027444">
    <property type="entry name" value="H-NS_C_dom"/>
</dbReference>
<evidence type="ECO:0000256" key="4">
    <source>
        <dbReference type="ARBA" id="ARBA00023125"/>
    </source>
</evidence>
<feature type="coiled-coil region" evidence="5">
    <location>
        <begin position="13"/>
        <end position="45"/>
    </location>
</feature>
<dbReference type="InterPro" id="IPR037150">
    <property type="entry name" value="H-NS_C_dom_sf"/>
</dbReference>
<evidence type="ECO:0000256" key="1">
    <source>
        <dbReference type="ARBA" id="ARBA00004453"/>
    </source>
</evidence>
<evidence type="ECO:0000256" key="5">
    <source>
        <dbReference type="SAM" id="Coils"/>
    </source>
</evidence>
<dbReference type="PANTHER" id="PTHR38097:SF2">
    <property type="entry name" value="DNA-BINDING PROTEIN STPA"/>
    <property type="match status" value="1"/>
</dbReference>
<dbReference type="SUPFAM" id="SSF81273">
    <property type="entry name" value="H-NS histone-like proteins"/>
    <property type="match status" value="1"/>
</dbReference>
<dbReference type="GO" id="GO:0001217">
    <property type="term" value="F:DNA-binding transcription repressor activity"/>
    <property type="evidence" value="ECO:0007669"/>
    <property type="project" value="TreeGrafter"/>
</dbReference>
<dbReference type="GO" id="GO:0032993">
    <property type="term" value="C:protein-DNA complex"/>
    <property type="evidence" value="ECO:0007669"/>
    <property type="project" value="TreeGrafter"/>
</dbReference>
<evidence type="ECO:0000259" key="6">
    <source>
        <dbReference type="SMART" id="SM00528"/>
    </source>
</evidence>
<dbReference type="EMBL" id="AOBV01000015">
    <property type="protein sequence ID" value="ELV07251.1"/>
    <property type="molecule type" value="Genomic_DNA"/>
</dbReference>
<dbReference type="GO" id="GO:0009295">
    <property type="term" value="C:nucleoid"/>
    <property type="evidence" value="ECO:0007669"/>
    <property type="project" value="UniProtKB-SubCell"/>
</dbReference>
<dbReference type="GO" id="GO:0003680">
    <property type="term" value="F:minor groove of adenine-thymine-rich DNA binding"/>
    <property type="evidence" value="ECO:0007669"/>
    <property type="project" value="TreeGrafter"/>
</dbReference>
<comment type="subcellular location">
    <subcellularLocation>
        <location evidence="1">Cytoplasm</location>
        <location evidence="1">Nucleoid</location>
    </subcellularLocation>
</comment>
<feature type="domain" description="DNA-binding protein H-NS-like C-terminal" evidence="6">
    <location>
        <begin position="60"/>
        <end position="105"/>
    </location>
</feature>
<dbReference type="GO" id="GO:0005829">
    <property type="term" value="C:cytosol"/>
    <property type="evidence" value="ECO:0007669"/>
    <property type="project" value="TreeGrafter"/>
</dbReference>
<dbReference type="GO" id="GO:0000976">
    <property type="term" value="F:transcription cis-regulatory region binding"/>
    <property type="evidence" value="ECO:0007669"/>
    <property type="project" value="TreeGrafter"/>
</dbReference>
<keyword evidence="5" id="KW-0175">Coiled coil</keyword>
<sequence>MKIDYKKYSLLQLEGILMEVSQEIEERKKLEAESIRQKIENLLQESGLSLDDVYTEKDMGVRSNKVPMKYRHPADPSIQWSGRGKMPIWMRDLIEQGATKDDFLIRD</sequence>
<comment type="similarity">
    <text evidence="2">Belongs to the histone-like protein H-NS family.</text>
</comment>
<organism evidence="7 8">
    <name type="scientific">Wohlfahrtiimonas chitiniclastica SH04</name>
    <dbReference type="NCBI Taxonomy" id="1261130"/>
    <lineage>
        <taxon>Bacteria</taxon>
        <taxon>Pseudomonadati</taxon>
        <taxon>Pseudomonadota</taxon>
        <taxon>Gammaproteobacteria</taxon>
        <taxon>Cardiobacteriales</taxon>
        <taxon>Ignatzschineriaceae</taxon>
        <taxon>Wohlfahrtiimonas</taxon>
    </lineage>
</organism>
<accession>L8XY59</accession>
<dbReference type="Pfam" id="PF00816">
    <property type="entry name" value="Histone_HNS"/>
    <property type="match status" value="1"/>
</dbReference>
<keyword evidence="3" id="KW-0963">Cytoplasm</keyword>
<dbReference type="Proteomes" id="UP000011617">
    <property type="component" value="Unassembled WGS sequence"/>
</dbReference>
<dbReference type="PANTHER" id="PTHR38097">
    <property type="match status" value="1"/>
</dbReference>
<name>L8XY59_9GAMM</name>